<proteinExistence type="predicted"/>
<comment type="caution">
    <text evidence="6">The sequence shown here is derived from an EMBL/GenBank/DDBJ whole genome shotgun (WGS) entry which is preliminary data.</text>
</comment>
<dbReference type="PANTHER" id="PTHR19370">
    <property type="entry name" value="NADH-CYTOCHROME B5 REDUCTASE"/>
    <property type="match status" value="1"/>
</dbReference>
<evidence type="ECO:0000256" key="3">
    <source>
        <dbReference type="ARBA" id="ARBA00022827"/>
    </source>
</evidence>
<dbReference type="InterPro" id="IPR039261">
    <property type="entry name" value="FNR_nucleotide-bd"/>
</dbReference>
<name>X0X5C7_9ZZZZ</name>
<sequence length="108" mass="12321">VVDTNADIDMVLLYANKHSGHIAFREELESISLDKLKIFHIISQPDESWKGAKGRINADFISNNVTDIMERRWFASGPPGLVTAIDEILKKEICIPNEVIREEFYIGY</sequence>
<evidence type="ECO:0000256" key="4">
    <source>
        <dbReference type="ARBA" id="ARBA00023002"/>
    </source>
</evidence>
<dbReference type="GO" id="GO:0004128">
    <property type="term" value="F:cytochrome-b5 reductase activity, acting on NAD(P)H"/>
    <property type="evidence" value="ECO:0007669"/>
    <property type="project" value="TreeGrafter"/>
</dbReference>
<dbReference type="Gene3D" id="3.40.50.80">
    <property type="entry name" value="Nucleotide-binding domain of ferredoxin-NADP reductase (FNR) module"/>
    <property type="match status" value="1"/>
</dbReference>
<dbReference type="Pfam" id="PF00175">
    <property type="entry name" value="NAD_binding_1"/>
    <property type="match status" value="1"/>
</dbReference>
<protein>
    <recommendedName>
        <fullName evidence="5">Oxidoreductase FAD/NAD(P)-binding domain-containing protein</fullName>
    </recommendedName>
</protein>
<feature type="non-terminal residue" evidence="6">
    <location>
        <position position="1"/>
    </location>
</feature>
<evidence type="ECO:0000313" key="6">
    <source>
        <dbReference type="EMBL" id="GAG30582.1"/>
    </source>
</evidence>
<dbReference type="PANTHER" id="PTHR19370:SF171">
    <property type="entry name" value="NADH-CYTOCHROME B5 REDUCTASE 2"/>
    <property type="match status" value="1"/>
</dbReference>
<keyword evidence="4" id="KW-0560">Oxidoreductase</keyword>
<comment type="cofactor">
    <cofactor evidence="1">
        <name>FAD</name>
        <dbReference type="ChEBI" id="CHEBI:57692"/>
    </cofactor>
</comment>
<dbReference type="SUPFAM" id="SSF52343">
    <property type="entry name" value="Ferredoxin reductase-like, C-terminal NADP-linked domain"/>
    <property type="match status" value="1"/>
</dbReference>
<organism evidence="6">
    <name type="scientific">marine sediment metagenome</name>
    <dbReference type="NCBI Taxonomy" id="412755"/>
    <lineage>
        <taxon>unclassified sequences</taxon>
        <taxon>metagenomes</taxon>
        <taxon>ecological metagenomes</taxon>
    </lineage>
</organism>
<keyword evidence="2" id="KW-0285">Flavoprotein</keyword>
<dbReference type="EMBL" id="BARS01045244">
    <property type="protein sequence ID" value="GAG30582.1"/>
    <property type="molecule type" value="Genomic_DNA"/>
</dbReference>
<keyword evidence="3" id="KW-0274">FAD</keyword>
<reference evidence="6" key="1">
    <citation type="journal article" date="2014" name="Front. Microbiol.">
        <title>High frequency of phylogenetically diverse reductive dehalogenase-homologous genes in deep subseafloor sedimentary metagenomes.</title>
        <authorList>
            <person name="Kawai M."/>
            <person name="Futagami T."/>
            <person name="Toyoda A."/>
            <person name="Takaki Y."/>
            <person name="Nishi S."/>
            <person name="Hori S."/>
            <person name="Arai W."/>
            <person name="Tsubouchi T."/>
            <person name="Morono Y."/>
            <person name="Uchiyama I."/>
            <person name="Ito T."/>
            <person name="Fujiyama A."/>
            <person name="Inagaki F."/>
            <person name="Takami H."/>
        </authorList>
    </citation>
    <scope>NUCLEOTIDE SEQUENCE</scope>
    <source>
        <strain evidence="6">Expedition CK06-06</strain>
    </source>
</reference>
<gene>
    <name evidence="6" type="ORF">S01H1_68233</name>
</gene>
<evidence type="ECO:0000256" key="2">
    <source>
        <dbReference type="ARBA" id="ARBA00022630"/>
    </source>
</evidence>
<feature type="domain" description="Oxidoreductase FAD/NAD(P)-binding" evidence="5">
    <location>
        <begin position="5"/>
        <end position="85"/>
    </location>
</feature>
<evidence type="ECO:0000256" key="1">
    <source>
        <dbReference type="ARBA" id="ARBA00001974"/>
    </source>
</evidence>
<evidence type="ECO:0000259" key="5">
    <source>
        <dbReference type="Pfam" id="PF00175"/>
    </source>
</evidence>
<dbReference type="InterPro" id="IPR001834">
    <property type="entry name" value="CBR-like"/>
</dbReference>
<dbReference type="AlphaFoldDB" id="X0X5C7"/>
<dbReference type="InterPro" id="IPR001433">
    <property type="entry name" value="OxRdtase_FAD/NAD-bd"/>
</dbReference>
<accession>X0X5C7</accession>